<dbReference type="PANTHER" id="PTHR21600">
    <property type="entry name" value="MITOCHONDRIAL RNA PSEUDOURIDINE SYNTHASE"/>
    <property type="match status" value="1"/>
</dbReference>
<dbReference type="InterPro" id="IPR020103">
    <property type="entry name" value="PsdUridine_synth_cat_dom_sf"/>
</dbReference>
<dbReference type="InterPro" id="IPR006145">
    <property type="entry name" value="PsdUridine_synth_RsuA/RluA"/>
</dbReference>
<feature type="compositionally biased region" description="Polar residues" evidence="3">
    <location>
        <begin position="726"/>
        <end position="738"/>
    </location>
</feature>
<feature type="compositionally biased region" description="Basic and acidic residues" evidence="3">
    <location>
        <begin position="701"/>
        <end position="716"/>
    </location>
</feature>
<dbReference type="Gene3D" id="3.30.2350.10">
    <property type="entry name" value="Pseudouridine synthase"/>
    <property type="match status" value="1"/>
</dbReference>
<evidence type="ECO:0000256" key="2">
    <source>
        <dbReference type="PROSITE-ProRule" id="PRU00182"/>
    </source>
</evidence>
<dbReference type="InterPro" id="IPR050188">
    <property type="entry name" value="RluA_PseudoU_synthase"/>
</dbReference>
<dbReference type="GO" id="GO:0003723">
    <property type="term" value="F:RNA binding"/>
    <property type="evidence" value="ECO:0007669"/>
    <property type="project" value="UniProtKB-KW"/>
</dbReference>
<dbReference type="CDD" id="cd02557">
    <property type="entry name" value="PseudoU_synth_ScRIB2"/>
    <property type="match status" value="1"/>
</dbReference>
<feature type="domain" description="Pseudouridine synthase RsuA/RluA-like" evidence="4">
    <location>
        <begin position="118"/>
        <end position="267"/>
    </location>
</feature>
<dbReference type="OrthoDB" id="424794at2759"/>
<evidence type="ECO:0000259" key="5">
    <source>
        <dbReference type="Pfam" id="PF01170"/>
    </source>
</evidence>
<evidence type="ECO:0000256" key="1">
    <source>
        <dbReference type="PIRSR" id="PIRSR606225-1"/>
    </source>
</evidence>
<keyword evidence="7" id="KW-1185">Reference proteome</keyword>
<dbReference type="GO" id="GO:0043527">
    <property type="term" value="C:tRNA methyltransferase complex"/>
    <property type="evidence" value="ECO:0007669"/>
    <property type="project" value="UniProtKB-ARBA"/>
</dbReference>
<dbReference type="RefSeq" id="XP_025367211.1">
    <property type="nucleotide sequence ID" value="XM_025515724.1"/>
</dbReference>
<dbReference type="PANTHER" id="PTHR21600:SF40">
    <property type="entry name" value="PSEUDOURIDYLATE SYNTHASE RPUSD2"/>
    <property type="match status" value="1"/>
</dbReference>
<dbReference type="GeneID" id="37037594"/>
<evidence type="ECO:0000313" key="6">
    <source>
        <dbReference type="EMBL" id="PWN40051.1"/>
    </source>
</evidence>
<dbReference type="Pfam" id="PF00849">
    <property type="entry name" value="PseudoU_synth_2"/>
    <property type="match status" value="1"/>
</dbReference>
<dbReference type="InterPro" id="IPR000241">
    <property type="entry name" value="RlmKL-like_Mtase"/>
</dbReference>
<feature type="domain" description="Ribosomal RNA large subunit methyltransferase K/L-like methyltransferase" evidence="5">
    <location>
        <begin position="964"/>
        <end position="1107"/>
    </location>
</feature>
<dbReference type="InParanoid" id="A0A316VUU6"/>
<evidence type="ECO:0000313" key="7">
    <source>
        <dbReference type="Proteomes" id="UP000245783"/>
    </source>
</evidence>
<proteinExistence type="predicted"/>
<dbReference type="AlphaFoldDB" id="A0A316VUU6"/>
<name>A0A316VUU6_9BASI</name>
<keyword evidence="2" id="KW-0694">RNA-binding</keyword>
<organism evidence="6 7">
    <name type="scientific">Ceraceosorus guamensis</name>
    <dbReference type="NCBI Taxonomy" id="1522189"/>
    <lineage>
        <taxon>Eukaryota</taxon>
        <taxon>Fungi</taxon>
        <taxon>Dikarya</taxon>
        <taxon>Basidiomycota</taxon>
        <taxon>Ustilaginomycotina</taxon>
        <taxon>Exobasidiomycetes</taxon>
        <taxon>Ceraceosorales</taxon>
        <taxon>Ceraceosoraceae</taxon>
        <taxon>Ceraceosorus</taxon>
    </lineage>
</organism>
<dbReference type="SUPFAM" id="SSF53335">
    <property type="entry name" value="S-adenosyl-L-methionine-dependent methyltransferases"/>
    <property type="match status" value="1"/>
</dbReference>
<protein>
    <submittedName>
        <fullName evidence="6">Uncharacterized protein</fullName>
    </submittedName>
</protein>
<dbReference type="NCBIfam" id="TIGR00005">
    <property type="entry name" value="rluA_subfam"/>
    <property type="match status" value="1"/>
</dbReference>
<dbReference type="GO" id="GO:0009982">
    <property type="term" value="F:pseudouridine synthase activity"/>
    <property type="evidence" value="ECO:0007669"/>
    <property type="project" value="InterPro"/>
</dbReference>
<dbReference type="EMBL" id="KZ819432">
    <property type="protein sequence ID" value="PWN40051.1"/>
    <property type="molecule type" value="Genomic_DNA"/>
</dbReference>
<dbReference type="STRING" id="1522189.A0A316VUU6"/>
<sequence length="1178" mass="130087">MTSTSKAERVAAQTSDREPCGALRTCKPYWHAFETRAKQRWQGRSLVDIFVTEFRDRTLEYYVWAIRSGYVTINSNIVDPTYVLKDGDTMLNKIHRHEPAVSAEPIKILYHSPEHGRLVIVKPGSIPVHPAGRYAKHTLLSMLQEALGLDLIYTSNRLDRLTSGIMILSLTRPTAQKLSMDMTQGLVRKAYVARARGKFPTSDSEIVTCREPILGVDRQTGLNVVHPLGKSCETMFQRMSYDETSDTSVVLCRPITGRTHQIRVHLQWLGHAIPNDPIYAHEVWISDPDVHPCNLAKVTIGKDRNNLEPGMDGYNAETAGCPEIAKVVAALKTDKDDKEDWARWRDEVKFGELCQQQGWQLPRVEGPNAQSAADPRRRDATGAQAELVNPADEGMSCEVCKVPLQPDPPLSSLYIYLHAIKYETDEWAFEDELPWWARQDWRSRAASDANPAVASEDKSVWPTVVQAQDAKVSTSPNGKLHVYMHDSALPTLQQSRQDLDAQSQSSSTTTPASTTRPGSGEMDESARASAARSRRPLVDSQLCASLPTEVELPSATPSVMLEVWGGLEDYAQRDIEAVLRHYQPDVGRNLSHSALHSGHLIVQAGKASQLALRLYISGALDSVKSASLLLHRCQLPAPLLAHLQADREAIGERKRNDRKAAEAEKKQKRKEAQQREVEEAAERRKERGIAPAAAPITQNDSEPKNEAAEVVVERLATKLRHKPNTKQKSQAGKAQSATPGAGKIELNEQGQAPSELELLHFLDQGWKMTMQSAQKGGLIDLWTRIISAFGVDVSSETLRTFRATVERATYIFPTLTQLYLESQLGESVGLWLQDLEKERGSSSNPWHVSLRDPPPSLNLTLKFVRSLGTGQSAAEIAKDLTVTTPAGSVAWCLALPSARTTRPSEGEQSDRFADLDSSHILPKSPAHRPPIPTDLMEGGTALARYRAYLMTIAFPIPFDRSPDEKLRILEPCVGSGGIAVELFAALRARAQQNIEVYACDVDQDEVTRASRMFRLCESSHDSSSAATIQLARIDSADPSALATFVGGRGTMDGIITDLPWGHRVSSHQQLSKLYPRLVQAFCHVLKAGGVALLMTAEHLMLRRATKALEAAVRKSGGGFVLKYIPLALDLESRPQEEVSLGHADLVQTGQDAASLNEGERVVDVGYKVYLCLLQKVWL</sequence>
<feature type="region of interest" description="Disordered" evidence="3">
    <location>
        <begin position="650"/>
        <end position="740"/>
    </location>
</feature>
<feature type="compositionally biased region" description="Basic and acidic residues" evidence="3">
    <location>
        <begin position="650"/>
        <end position="688"/>
    </location>
</feature>
<dbReference type="CDD" id="cd02440">
    <property type="entry name" value="AdoMet_MTases"/>
    <property type="match status" value="1"/>
</dbReference>
<accession>A0A316VUU6</accession>
<dbReference type="Gene3D" id="3.40.50.150">
    <property type="entry name" value="Vaccinia Virus protein VP39"/>
    <property type="match status" value="1"/>
</dbReference>
<dbReference type="PROSITE" id="PS50889">
    <property type="entry name" value="S4"/>
    <property type="match status" value="1"/>
</dbReference>
<reference evidence="6 7" key="1">
    <citation type="journal article" date="2018" name="Mol. Biol. Evol.">
        <title>Broad Genomic Sampling Reveals a Smut Pathogenic Ancestry of the Fungal Clade Ustilaginomycotina.</title>
        <authorList>
            <person name="Kijpornyongpan T."/>
            <person name="Mondo S.J."/>
            <person name="Barry K."/>
            <person name="Sandor L."/>
            <person name="Lee J."/>
            <person name="Lipzen A."/>
            <person name="Pangilinan J."/>
            <person name="LaButti K."/>
            <person name="Hainaut M."/>
            <person name="Henrissat B."/>
            <person name="Grigoriev I.V."/>
            <person name="Spatafora J.W."/>
            <person name="Aime M.C."/>
        </authorList>
    </citation>
    <scope>NUCLEOTIDE SEQUENCE [LARGE SCALE GENOMIC DNA]</scope>
    <source>
        <strain evidence="6 7">MCA 4658</strain>
    </source>
</reference>
<dbReference type="Pfam" id="PF01170">
    <property type="entry name" value="UPF0020"/>
    <property type="match status" value="1"/>
</dbReference>
<evidence type="ECO:0000256" key="3">
    <source>
        <dbReference type="SAM" id="MobiDB-lite"/>
    </source>
</evidence>
<gene>
    <name evidence="6" type="ORF">IE81DRAFT_342962</name>
</gene>
<dbReference type="InterPro" id="IPR029063">
    <property type="entry name" value="SAM-dependent_MTases_sf"/>
</dbReference>
<evidence type="ECO:0000259" key="4">
    <source>
        <dbReference type="Pfam" id="PF00849"/>
    </source>
</evidence>
<dbReference type="Proteomes" id="UP000245783">
    <property type="component" value="Unassembled WGS sequence"/>
</dbReference>
<dbReference type="SUPFAM" id="SSF55120">
    <property type="entry name" value="Pseudouridine synthase"/>
    <property type="match status" value="1"/>
</dbReference>
<feature type="active site" evidence="1">
    <location>
        <position position="159"/>
    </location>
</feature>
<dbReference type="GO" id="GO:0000455">
    <property type="term" value="P:enzyme-directed rRNA pseudouridine synthesis"/>
    <property type="evidence" value="ECO:0007669"/>
    <property type="project" value="TreeGrafter"/>
</dbReference>
<feature type="region of interest" description="Disordered" evidence="3">
    <location>
        <begin position="495"/>
        <end position="534"/>
    </location>
</feature>
<dbReference type="InterPro" id="IPR006225">
    <property type="entry name" value="PsdUridine_synth_RluC/D"/>
</dbReference>
<feature type="compositionally biased region" description="Low complexity" evidence="3">
    <location>
        <begin position="495"/>
        <end position="520"/>
    </location>
</feature>